<feature type="binding site" evidence="6">
    <location>
        <begin position="129"/>
        <end position="130"/>
    </location>
    <ligand>
        <name>S-adenosyl-L-methionine</name>
        <dbReference type="ChEBI" id="CHEBI:59789"/>
    </ligand>
</feature>
<dbReference type="NCBIfam" id="TIGR00138">
    <property type="entry name" value="rsmG_gidB"/>
    <property type="match status" value="1"/>
</dbReference>
<name>A0ABX4HZQ8_9GAMM</name>
<dbReference type="EC" id="2.1.1.170" evidence="6"/>
<evidence type="ECO:0000256" key="5">
    <source>
        <dbReference type="ARBA" id="ARBA00022691"/>
    </source>
</evidence>
<feature type="binding site" evidence="6">
    <location>
        <position position="144"/>
    </location>
    <ligand>
        <name>S-adenosyl-L-methionine</name>
        <dbReference type="ChEBI" id="CHEBI:59789"/>
    </ligand>
</feature>
<dbReference type="HAMAP" id="MF_00074">
    <property type="entry name" value="16SrRNA_methyltr_G"/>
    <property type="match status" value="1"/>
</dbReference>
<keyword evidence="3 6" id="KW-0489">Methyltransferase</keyword>
<dbReference type="Proteomes" id="UP000218427">
    <property type="component" value="Unassembled WGS sequence"/>
</dbReference>
<dbReference type="InterPro" id="IPR003682">
    <property type="entry name" value="rRNA_ssu_MeTfrase_G"/>
</dbReference>
<comment type="caution">
    <text evidence="7">The sequence shown here is derived from an EMBL/GenBank/DDBJ whole genome shotgun (WGS) entry which is preliminary data.</text>
</comment>
<evidence type="ECO:0000256" key="3">
    <source>
        <dbReference type="ARBA" id="ARBA00022603"/>
    </source>
</evidence>
<comment type="caution">
    <text evidence="6">Lacks conserved residue(s) required for the propagation of feature annotation.</text>
</comment>
<comment type="similarity">
    <text evidence="6">Belongs to the methyltransferase superfamily. RNA methyltransferase RsmG family.</text>
</comment>
<dbReference type="PANTHER" id="PTHR31760:SF0">
    <property type="entry name" value="S-ADENOSYL-L-METHIONINE-DEPENDENT METHYLTRANSFERASES SUPERFAMILY PROTEIN"/>
    <property type="match status" value="1"/>
</dbReference>
<evidence type="ECO:0000256" key="1">
    <source>
        <dbReference type="ARBA" id="ARBA00022490"/>
    </source>
</evidence>
<evidence type="ECO:0000256" key="4">
    <source>
        <dbReference type="ARBA" id="ARBA00022679"/>
    </source>
</evidence>
<sequence>MESFRPRLAQAAEQMSVSLSEQQQSQLLEYLALFARWNAAYNLSAVRDPAEMLERHIIDSLSVVNLCGGDTEPLLDVGSGGGLPGIPLAIMHPQRSVTLLDSNGKKTRFLFQVATQLPLPNVSVVNERLESYEPESPFAAVTSRAFASIADMVHGSEHLLAPGGRFYAMKGKFPEDELSALPKGIKVDRVHTLSVPGCDADRHLIVLSRAPESDGQA</sequence>
<reference evidence="7" key="1">
    <citation type="submission" date="2017-08" db="EMBL/GenBank/DDBJ databases">
        <title>Microbulbifer marisrubri sp. nov., a halophilic alphaproteobacterium isolated from marine sediment of the Yellow Sea, China.</title>
        <authorList>
            <person name="Zhang G."/>
            <person name="Xiong Q."/>
        </authorList>
    </citation>
    <scope>NUCLEOTIDE SEQUENCE [LARGE SCALE GENOMIC DNA]</scope>
    <source>
        <strain evidence="7">WRN-8</strain>
    </source>
</reference>
<dbReference type="RefSeq" id="WP_067084841.1">
    <property type="nucleotide sequence ID" value="NZ_LRFG02000003.1"/>
</dbReference>
<gene>
    <name evidence="6" type="primary">rsmG</name>
    <name evidence="7" type="ORF">AWR36_011250</name>
</gene>
<keyword evidence="8" id="KW-1185">Reference proteome</keyword>
<accession>A0ABX4HZQ8</accession>
<dbReference type="SUPFAM" id="SSF53335">
    <property type="entry name" value="S-adenosyl-L-methionine-dependent methyltransferases"/>
    <property type="match status" value="1"/>
</dbReference>
<feature type="binding site" evidence="6">
    <location>
        <position position="78"/>
    </location>
    <ligand>
        <name>S-adenosyl-L-methionine</name>
        <dbReference type="ChEBI" id="CHEBI:59789"/>
    </ligand>
</feature>
<keyword evidence="5 6" id="KW-0949">S-adenosyl-L-methionine</keyword>
<evidence type="ECO:0000313" key="7">
    <source>
        <dbReference type="EMBL" id="PCO05288.1"/>
    </source>
</evidence>
<keyword evidence="4 6" id="KW-0808">Transferase</keyword>
<dbReference type="EMBL" id="LRFG02000003">
    <property type="protein sequence ID" value="PCO05288.1"/>
    <property type="molecule type" value="Genomic_DNA"/>
</dbReference>
<protein>
    <recommendedName>
        <fullName evidence="6">Ribosomal RNA small subunit methyltransferase G</fullName>
        <ecNumber evidence="6">2.1.1.170</ecNumber>
    </recommendedName>
    <alternativeName>
        <fullName evidence="6">16S rRNA 7-methylguanosine methyltransferase</fullName>
        <shortName evidence="6">16S rRNA m7G methyltransferase</shortName>
    </alternativeName>
</protein>
<dbReference type="CDD" id="cd02440">
    <property type="entry name" value="AdoMet_MTases"/>
    <property type="match status" value="1"/>
</dbReference>
<dbReference type="PANTHER" id="PTHR31760">
    <property type="entry name" value="S-ADENOSYL-L-METHIONINE-DEPENDENT METHYLTRANSFERASES SUPERFAMILY PROTEIN"/>
    <property type="match status" value="1"/>
</dbReference>
<comment type="subcellular location">
    <subcellularLocation>
        <location evidence="6">Cytoplasm</location>
    </subcellularLocation>
</comment>
<dbReference type="InterPro" id="IPR029063">
    <property type="entry name" value="SAM-dependent_MTases_sf"/>
</dbReference>
<dbReference type="Pfam" id="PF02527">
    <property type="entry name" value="GidB"/>
    <property type="match status" value="1"/>
</dbReference>
<keyword evidence="1 6" id="KW-0963">Cytoplasm</keyword>
<dbReference type="PIRSF" id="PIRSF003078">
    <property type="entry name" value="GidB"/>
    <property type="match status" value="1"/>
</dbReference>
<organism evidence="7 8">
    <name type="scientific">Microbulbifer flavimaris</name>
    <dbReference type="NCBI Taxonomy" id="1781068"/>
    <lineage>
        <taxon>Bacteria</taxon>
        <taxon>Pseudomonadati</taxon>
        <taxon>Pseudomonadota</taxon>
        <taxon>Gammaproteobacteria</taxon>
        <taxon>Cellvibrionales</taxon>
        <taxon>Microbulbiferaceae</taxon>
        <taxon>Microbulbifer</taxon>
    </lineage>
</organism>
<proteinExistence type="inferred from homology"/>
<evidence type="ECO:0000256" key="2">
    <source>
        <dbReference type="ARBA" id="ARBA00022552"/>
    </source>
</evidence>
<evidence type="ECO:0000256" key="6">
    <source>
        <dbReference type="HAMAP-Rule" id="MF_00074"/>
    </source>
</evidence>
<feature type="binding site" evidence="6">
    <location>
        <position position="83"/>
    </location>
    <ligand>
        <name>S-adenosyl-L-methionine</name>
        <dbReference type="ChEBI" id="CHEBI:59789"/>
    </ligand>
</feature>
<comment type="catalytic activity">
    <reaction evidence="6">
        <text>guanosine(527) in 16S rRNA + S-adenosyl-L-methionine = N(7)-methylguanosine(527) in 16S rRNA + S-adenosyl-L-homocysteine</text>
        <dbReference type="Rhea" id="RHEA:42732"/>
        <dbReference type="Rhea" id="RHEA-COMP:10209"/>
        <dbReference type="Rhea" id="RHEA-COMP:10210"/>
        <dbReference type="ChEBI" id="CHEBI:57856"/>
        <dbReference type="ChEBI" id="CHEBI:59789"/>
        <dbReference type="ChEBI" id="CHEBI:74269"/>
        <dbReference type="ChEBI" id="CHEBI:74480"/>
        <dbReference type="EC" id="2.1.1.170"/>
    </reaction>
</comment>
<comment type="function">
    <text evidence="6">Specifically methylates the N7 position of guanine in position 527 of 16S rRNA.</text>
</comment>
<evidence type="ECO:0000313" key="8">
    <source>
        <dbReference type="Proteomes" id="UP000218427"/>
    </source>
</evidence>
<keyword evidence="2 6" id="KW-0698">rRNA processing</keyword>
<dbReference type="Gene3D" id="3.40.50.150">
    <property type="entry name" value="Vaccinia Virus protein VP39"/>
    <property type="match status" value="1"/>
</dbReference>